<dbReference type="EMBL" id="JBHTIB010000012">
    <property type="protein sequence ID" value="MFD0835745.1"/>
    <property type="molecule type" value="Genomic_DNA"/>
</dbReference>
<evidence type="ECO:0000313" key="1">
    <source>
        <dbReference type="EMBL" id="MFD0835745.1"/>
    </source>
</evidence>
<keyword evidence="2" id="KW-1185">Reference proteome</keyword>
<protein>
    <submittedName>
        <fullName evidence="1">DUF6913 domain-containing protein</fullName>
    </submittedName>
</protein>
<evidence type="ECO:0000313" key="2">
    <source>
        <dbReference type="Proteomes" id="UP001597011"/>
    </source>
</evidence>
<dbReference type="RefSeq" id="WP_379941150.1">
    <property type="nucleotide sequence ID" value="NZ_JBHTIB010000012.1"/>
</dbReference>
<dbReference type="Proteomes" id="UP001597011">
    <property type="component" value="Unassembled WGS sequence"/>
</dbReference>
<proteinExistence type="predicted"/>
<accession>A0ABW3BT54</accession>
<reference evidence="2" key="1">
    <citation type="journal article" date="2019" name="Int. J. Syst. Evol. Microbiol.">
        <title>The Global Catalogue of Microorganisms (GCM) 10K type strain sequencing project: providing services to taxonomists for standard genome sequencing and annotation.</title>
        <authorList>
            <consortium name="The Broad Institute Genomics Platform"/>
            <consortium name="The Broad Institute Genome Sequencing Center for Infectious Disease"/>
            <person name="Wu L."/>
            <person name="Ma J."/>
        </authorList>
    </citation>
    <scope>NUCLEOTIDE SEQUENCE [LARGE SCALE GENOMIC DNA]</scope>
    <source>
        <strain evidence="2">CCUG 60529</strain>
    </source>
</reference>
<name>A0ABW3BT54_9FLAO</name>
<organism evidence="1 2">
    <name type="scientific">Mariniflexile aquimaris</name>
    <dbReference type="NCBI Taxonomy" id="881009"/>
    <lineage>
        <taxon>Bacteria</taxon>
        <taxon>Pseudomonadati</taxon>
        <taxon>Bacteroidota</taxon>
        <taxon>Flavobacteriia</taxon>
        <taxon>Flavobacteriales</taxon>
        <taxon>Flavobacteriaceae</taxon>
        <taxon>Mariniflexile</taxon>
    </lineage>
</organism>
<sequence>MILKGFKEKSIKKYLNKLLSEAHEYEADNKIESLGVIVNVDEIQDFNWFNELANALNIHPNKLKIIAFSTQKKETLNLWDDCYNAKDIGWKGAILNNDLKLFLDTKFDALLSYYEADVTELKLITALSKAKFKIGILQTDERLNDLIINTKLNDFNVFKNEMFKYLTILNKIKNEY</sequence>
<comment type="caution">
    <text evidence="1">The sequence shown here is derived from an EMBL/GenBank/DDBJ whole genome shotgun (WGS) entry which is preliminary data.</text>
</comment>
<dbReference type="InterPro" id="IPR054207">
    <property type="entry name" value="DUF6913"/>
</dbReference>
<gene>
    <name evidence="1" type="ORF">ACFQ0I_08225</name>
</gene>
<dbReference type="Pfam" id="PF21857">
    <property type="entry name" value="DUF6913"/>
    <property type="match status" value="1"/>
</dbReference>